<evidence type="ECO:0000313" key="11">
    <source>
        <dbReference type="EMBL" id="NDL65254.1"/>
    </source>
</evidence>
<dbReference type="GO" id="GO:0015288">
    <property type="term" value="F:porin activity"/>
    <property type="evidence" value="ECO:0007669"/>
    <property type="project" value="UniProtKB-KW"/>
</dbReference>
<evidence type="ECO:0000256" key="7">
    <source>
        <dbReference type="ARBA" id="ARBA00023114"/>
    </source>
</evidence>
<keyword evidence="10" id="KW-0732">Signal</keyword>
<keyword evidence="5" id="KW-0812">Transmembrane</keyword>
<comment type="subcellular location">
    <subcellularLocation>
        <location evidence="1">Cell outer membrane</location>
        <topology evidence="1">Multi-pass membrane protein</topology>
    </subcellularLocation>
</comment>
<evidence type="ECO:0000256" key="1">
    <source>
        <dbReference type="ARBA" id="ARBA00004571"/>
    </source>
</evidence>
<organism evidence="11 12">
    <name type="scientific">Acerihabitans arboris</name>
    <dbReference type="NCBI Taxonomy" id="2691583"/>
    <lineage>
        <taxon>Bacteria</taxon>
        <taxon>Pseudomonadati</taxon>
        <taxon>Pseudomonadota</taxon>
        <taxon>Gammaproteobacteria</taxon>
        <taxon>Enterobacterales</taxon>
        <taxon>Pectobacteriaceae</taxon>
        <taxon>Acerihabitans</taxon>
    </lineage>
</organism>
<keyword evidence="6" id="KW-0406">Ion transport</keyword>
<evidence type="ECO:0000256" key="3">
    <source>
        <dbReference type="ARBA" id="ARBA00022448"/>
    </source>
</evidence>
<reference evidence="11 12" key="2">
    <citation type="submission" date="2020-02" db="EMBL/GenBank/DDBJ databases">
        <title>The new genus of Enterobacteriales.</title>
        <authorList>
            <person name="Kim I.S."/>
        </authorList>
    </citation>
    <scope>NUCLEOTIDE SEQUENCE [LARGE SCALE GENOMIC DNA]</scope>
    <source>
        <strain evidence="11 12">SAP-6</strain>
    </source>
</reference>
<keyword evidence="9" id="KW-0998">Cell outer membrane</keyword>
<dbReference type="SUPFAM" id="SSF56935">
    <property type="entry name" value="Porins"/>
    <property type="match status" value="1"/>
</dbReference>
<dbReference type="PRINTS" id="PR00183">
    <property type="entry name" value="ECOLIPORIN"/>
</dbReference>
<reference evidence="11 12" key="1">
    <citation type="submission" date="2019-12" db="EMBL/GenBank/DDBJ databases">
        <authorList>
            <person name="Lee S.D."/>
        </authorList>
    </citation>
    <scope>NUCLEOTIDE SEQUENCE [LARGE SCALE GENOMIC DNA]</scope>
    <source>
        <strain evidence="11 12">SAP-6</strain>
    </source>
</reference>
<dbReference type="RefSeq" id="WP_162367960.1">
    <property type="nucleotide sequence ID" value="NZ_WUBS01000017.1"/>
</dbReference>
<dbReference type="InterPro" id="IPR001702">
    <property type="entry name" value="Porin_Gram-ve"/>
</dbReference>
<comment type="similarity">
    <text evidence="2">Belongs to the Gram-negative porin family.</text>
</comment>
<dbReference type="Pfam" id="PF00267">
    <property type="entry name" value="Porin_1"/>
    <property type="match status" value="1"/>
</dbReference>
<feature type="signal peptide" evidence="10">
    <location>
        <begin position="1"/>
        <end position="21"/>
    </location>
</feature>
<dbReference type="GO" id="GO:0034220">
    <property type="term" value="P:monoatomic ion transmembrane transport"/>
    <property type="evidence" value="ECO:0007669"/>
    <property type="project" value="InterPro"/>
</dbReference>
<dbReference type="PANTHER" id="PTHR34501">
    <property type="entry name" value="PROTEIN YDDL-RELATED"/>
    <property type="match status" value="1"/>
</dbReference>
<dbReference type="Gene3D" id="2.40.160.10">
    <property type="entry name" value="Porin"/>
    <property type="match status" value="1"/>
</dbReference>
<dbReference type="EMBL" id="WUBS01000017">
    <property type="protein sequence ID" value="NDL65254.1"/>
    <property type="molecule type" value="Genomic_DNA"/>
</dbReference>
<comment type="caution">
    <text evidence="11">The sequence shown here is derived from an EMBL/GenBank/DDBJ whole genome shotgun (WGS) entry which is preliminary data.</text>
</comment>
<sequence>MKLCLNYALMPVLVFTGAAGAVEIYNKDGHKLDLNGTLAGVHYFKNNNVDTDQSYMRFGFLGETQVTNQLTGYAQWQYQALLDQDEKDESRDMTTRLGFIGLKFGDYGSFDYGRNWGVLYDVLSWTDRLPEFGGDAFGADDYLSQRANNLATYRNAGFFGLVEGLDVALQYQGANAAGEKKGKGRGLSAANGNGYGMSATYDLGHGISAAGAFSSASRTGGQKKLEYGRGGDKVNAYSGALKYDAQNLYLAVMYTQSYNLARFGDFEDDGKISGFAHKAQTLEVVAQYMFDFGLTPSLAYLQTTGVDIEKYGRQPLRKYVDVGATYSFNKNLAAHVDYQINLLDGNEFSERADIKRNNIVAVGMVYQF</sequence>
<dbReference type="PANTHER" id="PTHR34501:SF1">
    <property type="entry name" value="OUTER MEMBRANE PORIN C"/>
    <property type="match status" value="1"/>
</dbReference>
<name>A0A845SQP4_9GAMM</name>
<accession>A0A845SQP4</accession>
<proteinExistence type="inferred from homology"/>
<evidence type="ECO:0000256" key="6">
    <source>
        <dbReference type="ARBA" id="ARBA00023065"/>
    </source>
</evidence>
<dbReference type="InterPro" id="IPR033900">
    <property type="entry name" value="Gram_neg_porin_domain"/>
</dbReference>
<dbReference type="InterPro" id="IPR050298">
    <property type="entry name" value="Gram-neg_bact_OMP"/>
</dbReference>
<dbReference type="InterPro" id="IPR023614">
    <property type="entry name" value="Porin_dom_sf"/>
</dbReference>
<keyword evidence="3" id="KW-0813">Transport</keyword>
<dbReference type="AlphaFoldDB" id="A0A845SQP4"/>
<dbReference type="Proteomes" id="UP000461443">
    <property type="component" value="Unassembled WGS sequence"/>
</dbReference>
<keyword evidence="12" id="KW-1185">Reference proteome</keyword>
<evidence type="ECO:0000256" key="2">
    <source>
        <dbReference type="ARBA" id="ARBA00007539"/>
    </source>
</evidence>
<dbReference type="CDD" id="cd00342">
    <property type="entry name" value="gram_neg_porins"/>
    <property type="match status" value="1"/>
</dbReference>
<keyword evidence="8" id="KW-0472">Membrane</keyword>
<dbReference type="GO" id="GO:0046930">
    <property type="term" value="C:pore complex"/>
    <property type="evidence" value="ECO:0007669"/>
    <property type="project" value="UniProtKB-KW"/>
</dbReference>
<evidence type="ECO:0000313" key="12">
    <source>
        <dbReference type="Proteomes" id="UP000461443"/>
    </source>
</evidence>
<feature type="chain" id="PRO_5032515827" evidence="10">
    <location>
        <begin position="22"/>
        <end position="368"/>
    </location>
</feature>
<keyword evidence="4" id="KW-1134">Transmembrane beta strand</keyword>
<evidence type="ECO:0000256" key="10">
    <source>
        <dbReference type="SAM" id="SignalP"/>
    </source>
</evidence>
<evidence type="ECO:0000256" key="4">
    <source>
        <dbReference type="ARBA" id="ARBA00022452"/>
    </source>
</evidence>
<dbReference type="GO" id="GO:0009279">
    <property type="term" value="C:cell outer membrane"/>
    <property type="evidence" value="ECO:0007669"/>
    <property type="project" value="UniProtKB-SubCell"/>
</dbReference>
<keyword evidence="7" id="KW-0626">Porin</keyword>
<dbReference type="InterPro" id="IPR001897">
    <property type="entry name" value="Porin_gammaproteobac"/>
</dbReference>
<evidence type="ECO:0000256" key="5">
    <source>
        <dbReference type="ARBA" id="ARBA00022692"/>
    </source>
</evidence>
<evidence type="ECO:0000256" key="9">
    <source>
        <dbReference type="ARBA" id="ARBA00023237"/>
    </source>
</evidence>
<gene>
    <name evidence="11" type="ORF">GRH90_21210</name>
</gene>
<evidence type="ECO:0000256" key="8">
    <source>
        <dbReference type="ARBA" id="ARBA00023136"/>
    </source>
</evidence>
<protein>
    <submittedName>
        <fullName evidence="11">Porin OmpC</fullName>
    </submittedName>
</protein>
<dbReference type="PRINTS" id="PR00182">
    <property type="entry name" value="ECOLNEIPORIN"/>
</dbReference>